<dbReference type="InterPro" id="IPR012337">
    <property type="entry name" value="RNaseH-like_sf"/>
</dbReference>
<dbReference type="PROSITE" id="PS50994">
    <property type="entry name" value="INTEGRASE"/>
    <property type="match status" value="1"/>
</dbReference>
<keyword evidence="3" id="KW-1185">Reference proteome</keyword>
<dbReference type="Proteomes" id="UP000092445">
    <property type="component" value="Unassembled WGS sequence"/>
</dbReference>
<evidence type="ECO:0000313" key="3">
    <source>
        <dbReference type="Proteomes" id="UP000092445"/>
    </source>
</evidence>
<proteinExistence type="predicted"/>
<dbReference type="AlphaFoldDB" id="A0A1A9ZW19"/>
<dbReference type="VEuPathDB" id="VectorBase:GPAI026796"/>
<dbReference type="InterPro" id="IPR036397">
    <property type="entry name" value="RNaseH_sf"/>
</dbReference>
<evidence type="ECO:0000259" key="1">
    <source>
        <dbReference type="PROSITE" id="PS50994"/>
    </source>
</evidence>
<name>A0A1A9ZW19_GLOPL</name>
<reference evidence="3" key="1">
    <citation type="submission" date="2014-03" db="EMBL/GenBank/DDBJ databases">
        <authorList>
            <person name="Aksoy S."/>
            <person name="Warren W."/>
            <person name="Wilson R.K."/>
        </authorList>
    </citation>
    <scope>NUCLEOTIDE SEQUENCE [LARGE SCALE GENOMIC DNA]</scope>
    <source>
        <strain evidence="3">IAEA</strain>
    </source>
</reference>
<dbReference type="InterPro" id="IPR001584">
    <property type="entry name" value="Integrase_cat-core"/>
</dbReference>
<dbReference type="STRING" id="7398.A0A1A9ZW19"/>
<dbReference type="GO" id="GO:0003676">
    <property type="term" value="F:nucleic acid binding"/>
    <property type="evidence" value="ECO:0007669"/>
    <property type="project" value="InterPro"/>
</dbReference>
<dbReference type="GO" id="GO:0015074">
    <property type="term" value="P:DNA integration"/>
    <property type="evidence" value="ECO:0007669"/>
    <property type="project" value="InterPro"/>
</dbReference>
<sequence length="215" mass="24515">MTELRSSNVLDTEHTIDSEILFKGERFVVPSSLQQAELNEFHYIYMGIHNQDEATGENIRILVFNRQGLRTTLHRVHNDYAGSYHAINAKSKWAEVGVWSSAPTSTSTSIIEMLPSIFVRKRYPDVMVSDNATIFRSDEFKKFCPNRGIFQATIVHGHPAPNSLVKRNLQTLKKRLAAMSDDPPPILKKIEQIVFQYRAKPLQNAKSLSELEKTD</sequence>
<reference evidence="2" key="2">
    <citation type="submission" date="2020-05" db="UniProtKB">
        <authorList>
            <consortium name="EnsemblMetazoa"/>
        </authorList>
    </citation>
    <scope>IDENTIFICATION</scope>
    <source>
        <strain evidence="2">IAEA</strain>
    </source>
</reference>
<evidence type="ECO:0000313" key="2">
    <source>
        <dbReference type="EnsemblMetazoa" id="GPAI026796-PA"/>
    </source>
</evidence>
<protein>
    <recommendedName>
        <fullName evidence="1">Integrase catalytic domain-containing protein</fullName>
    </recommendedName>
</protein>
<feature type="domain" description="Integrase catalytic" evidence="1">
    <location>
        <begin position="105"/>
        <end position="215"/>
    </location>
</feature>
<organism evidence="2 3">
    <name type="scientific">Glossina pallidipes</name>
    <name type="common">Tsetse fly</name>
    <dbReference type="NCBI Taxonomy" id="7398"/>
    <lineage>
        <taxon>Eukaryota</taxon>
        <taxon>Metazoa</taxon>
        <taxon>Ecdysozoa</taxon>
        <taxon>Arthropoda</taxon>
        <taxon>Hexapoda</taxon>
        <taxon>Insecta</taxon>
        <taxon>Pterygota</taxon>
        <taxon>Neoptera</taxon>
        <taxon>Endopterygota</taxon>
        <taxon>Diptera</taxon>
        <taxon>Brachycera</taxon>
        <taxon>Muscomorpha</taxon>
        <taxon>Hippoboscoidea</taxon>
        <taxon>Glossinidae</taxon>
        <taxon>Glossina</taxon>
    </lineage>
</organism>
<dbReference type="EnsemblMetazoa" id="GPAI026796-RA">
    <property type="protein sequence ID" value="GPAI026796-PA"/>
    <property type="gene ID" value="GPAI026796"/>
</dbReference>
<dbReference type="PANTHER" id="PTHR37984:SF5">
    <property type="entry name" value="PROTEIN NYNRIN-LIKE"/>
    <property type="match status" value="1"/>
</dbReference>
<dbReference type="Gene3D" id="3.30.420.10">
    <property type="entry name" value="Ribonuclease H-like superfamily/Ribonuclease H"/>
    <property type="match status" value="1"/>
</dbReference>
<dbReference type="SUPFAM" id="SSF53098">
    <property type="entry name" value="Ribonuclease H-like"/>
    <property type="match status" value="1"/>
</dbReference>
<accession>A0A1A9ZW19</accession>
<dbReference type="PANTHER" id="PTHR37984">
    <property type="entry name" value="PROTEIN CBG26694"/>
    <property type="match status" value="1"/>
</dbReference>
<dbReference type="InterPro" id="IPR050951">
    <property type="entry name" value="Retrovirus_Pol_polyprotein"/>
</dbReference>